<reference evidence="3 4" key="1">
    <citation type="submission" date="2024-06" db="EMBL/GenBank/DDBJ databases">
        <title>The Natural Products Discovery Center: Release of the First 8490 Sequenced Strains for Exploring Actinobacteria Biosynthetic Diversity.</title>
        <authorList>
            <person name="Kalkreuter E."/>
            <person name="Kautsar S.A."/>
            <person name="Yang D."/>
            <person name="Bader C.D."/>
            <person name="Teijaro C.N."/>
            <person name="Fluegel L."/>
            <person name="Davis C.M."/>
            <person name="Simpson J.R."/>
            <person name="Lauterbach L."/>
            <person name="Steele A.D."/>
            <person name="Gui C."/>
            <person name="Meng S."/>
            <person name="Li G."/>
            <person name="Viehrig K."/>
            <person name="Ye F."/>
            <person name="Su P."/>
            <person name="Kiefer A.F."/>
            <person name="Nichols A."/>
            <person name="Cepeda A.J."/>
            <person name="Yan W."/>
            <person name="Fan B."/>
            <person name="Jiang Y."/>
            <person name="Adhikari A."/>
            <person name="Zheng C.-J."/>
            <person name="Schuster L."/>
            <person name="Cowan T.M."/>
            <person name="Smanski M.J."/>
            <person name="Chevrette M.G."/>
            <person name="De Carvalho L.P.S."/>
            <person name="Shen B."/>
        </authorList>
    </citation>
    <scope>NUCLEOTIDE SEQUENCE [LARGE SCALE GENOMIC DNA]</scope>
    <source>
        <strain evidence="3 4">NPDC052347</strain>
    </source>
</reference>
<proteinExistence type="predicted"/>
<feature type="region of interest" description="Disordered" evidence="1">
    <location>
        <begin position="159"/>
        <end position="180"/>
    </location>
</feature>
<sequence length="196" mass="20639">MRGNSVRSGGLLALLAATLLVGGTPAATAAPAAKPVAKPVAAGIKGWARMAWPEAGNDIQVTVNAQALFDRDQPFNPASSRGTFRISHRYTGPKGPAWFNWGDFKVDCVRVGGPVATVTGTLTDAGPFWKKFLHWQGGKPIRMGVSFYVAGKHSGPSRIGLSGATGKDEPPLTKCMAPAPDSAVVKGGYRIRDDRR</sequence>
<organism evidence="3 4">
    <name type="scientific">Streptomyces orinoci</name>
    <name type="common">Streptoverticillium orinoci</name>
    <dbReference type="NCBI Taxonomy" id="67339"/>
    <lineage>
        <taxon>Bacteria</taxon>
        <taxon>Bacillati</taxon>
        <taxon>Actinomycetota</taxon>
        <taxon>Actinomycetes</taxon>
        <taxon>Kitasatosporales</taxon>
        <taxon>Streptomycetaceae</taxon>
        <taxon>Streptomyces</taxon>
    </lineage>
</organism>
<keyword evidence="4" id="KW-1185">Reference proteome</keyword>
<dbReference type="Proteomes" id="UP001552594">
    <property type="component" value="Unassembled WGS sequence"/>
</dbReference>
<keyword evidence="2" id="KW-0732">Signal</keyword>
<evidence type="ECO:0000313" key="4">
    <source>
        <dbReference type="Proteomes" id="UP001552594"/>
    </source>
</evidence>
<dbReference type="EMBL" id="JBFAUK010000010">
    <property type="protein sequence ID" value="MEV5507767.1"/>
    <property type="molecule type" value="Genomic_DNA"/>
</dbReference>
<protein>
    <submittedName>
        <fullName evidence="3">Uncharacterized protein</fullName>
    </submittedName>
</protein>
<feature type="chain" id="PRO_5047183361" evidence="2">
    <location>
        <begin position="30"/>
        <end position="196"/>
    </location>
</feature>
<evidence type="ECO:0000256" key="1">
    <source>
        <dbReference type="SAM" id="MobiDB-lite"/>
    </source>
</evidence>
<accession>A0ABV3JY04</accession>
<evidence type="ECO:0000313" key="3">
    <source>
        <dbReference type="EMBL" id="MEV5507767.1"/>
    </source>
</evidence>
<feature type="signal peptide" evidence="2">
    <location>
        <begin position="1"/>
        <end position="29"/>
    </location>
</feature>
<evidence type="ECO:0000256" key="2">
    <source>
        <dbReference type="SAM" id="SignalP"/>
    </source>
</evidence>
<dbReference type="RefSeq" id="WP_109281687.1">
    <property type="nucleotide sequence ID" value="NZ_JBFAUK010000010.1"/>
</dbReference>
<gene>
    <name evidence="3" type="ORF">AB0L16_15010</name>
</gene>
<comment type="caution">
    <text evidence="3">The sequence shown here is derived from an EMBL/GenBank/DDBJ whole genome shotgun (WGS) entry which is preliminary data.</text>
</comment>
<name>A0ABV3JY04_STRON</name>